<dbReference type="GO" id="GO:0005886">
    <property type="term" value="C:plasma membrane"/>
    <property type="evidence" value="ECO:0007669"/>
    <property type="project" value="TreeGrafter"/>
</dbReference>
<evidence type="ECO:0000259" key="10">
    <source>
        <dbReference type="PROSITE" id="PS50110"/>
    </source>
</evidence>
<evidence type="ECO:0000256" key="3">
    <source>
        <dbReference type="ARBA" id="ARBA00022553"/>
    </source>
</evidence>
<dbReference type="InterPro" id="IPR036097">
    <property type="entry name" value="HisK_dim/P_sf"/>
</dbReference>
<dbReference type="SMART" id="SM00388">
    <property type="entry name" value="HisKA"/>
    <property type="match status" value="1"/>
</dbReference>
<dbReference type="Pfam" id="PF02518">
    <property type="entry name" value="HATPase_c"/>
    <property type="match status" value="1"/>
</dbReference>
<protein>
    <recommendedName>
        <fullName evidence="2">histidine kinase</fullName>
        <ecNumber evidence="2">2.7.13.3</ecNumber>
    </recommendedName>
</protein>
<dbReference type="InterPro" id="IPR003594">
    <property type="entry name" value="HATPase_dom"/>
</dbReference>
<dbReference type="InterPro" id="IPR001789">
    <property type="entry name" value="Sig_transdc_resp-reg_receiver"/>
</dbReference>
<dbReference type="InterPro" id="IPR000700">
    <property type="entry name" value="PAS-assoc_C"/>
</dbReference>
<evidence type="ECO:0000259" key="11">
    <source>
        <dbReference type="PROSITE" id="PS50112"/>
    </source>
</evidence>
<evidence type="ECO:0000256" key="8">
    <source>
        <dbReference type="SAM" id="MobiDB-lite"/>
    </source>
</evidence>
<feature type="coiled-coil region" evidence="7">
    <location>
        <begin position="39"/>
        <end position="111"/>
    </location>
</feature>
<dbReference type="Proteomes" id="UP000595933">
    <property type="component" value="Chromosome"/>
</dbReference>
<comment type="catalytic activity">
    <reaction evidence="1">
        <text>ATP + protein L-histidine = ADP + protein N-phospho-L-histidine.</text>
        <dbReference type="EC" id="2.7.13.3"/>
    </reaction>
</comment>
<sequence length="891" mass="99959">MASTPTASSTTACTSTRPSPASPLAAQEDDVSVDPLARLAELERENQKLRRINAALIERVESSGPGRDASYAAFQHSVELAEQVRERTDALNQAMAELKASNRLLSDARLRAETAHQHLIDAIESISDAFVLFDRDQRIVLFNRRFKSLWSRTRARINAGTRLAEVRRLAESTGLIVEEHRGKGDEPTVYHLNNGRWVQVSERPTQEGGLVVLYTDITEVKVSETMRREQALAQKSRLLQRAVDSLSQGVAMVSAEGALELWNHRFLELCGLAPIEAHRPFDEVMVDSELSLLTPNTLDSAGQPVRVLEQRLFDGRVLEIRTHELPTGGFVNTFTDITERYRHAEALRQSERWIRLITDHVPALIAYVSSDLTYEFTNKVYEEWYRWPSDGMLGQSLREVHSGEHWRQLEPYIDRALSGESVSFEMAERNHNGQQRYMLRSYVPNRLANGEVAGIFVLIQDITDRRRTAEALHQAYQNLEQRVRERTAELTSLNDQLLREIDERSSVEARLREAKREAELANLSKTKFLAAVSHDLLQPLNAARLFTSALLEQPTPQANGGLVRNISNSLEDVENLLGTLVDISKLDAGVIKPDIAPFAVSELLENLAMEFRQIAGAERLVLDFIPCSALVRSDIQLLARILRNLLTNAIRYTPEGRVLLGCRRRRQSLSIEVWDTGVGIASDKLEEIFQEFKRGEGVRPNQDRGLGLGLAIVDKIARMLGHRIQVSSQPGRGSKFSIEVPLAKRAPKARPEPGTAELALERLHGARVWVLDNDTAICAGMRTLLEGWGCVVTTALSEEDLARQVDNFHAEADLMIADYHLDNGHTGIDVVTTVNDRRASPLPALMITANYSNDLKQQVRELGYMLMHKPVRPMKLKTAMCHLLEHGQAPA</sequence>
<dbReference type="SUPFAM" id="SSF55785">
    <property type="entry name" value="PYP-like sensor domain (PAS domain)"/>
    <property type="match status" value="3"/>
</dbReference>
<dbReference type="PANTHER" id="PTHR43047">
    <property type="entry name" value="TWO-COMPONENT HISTIDINE PROTEIN KINASE"/>
    <property type="match status" value="1"/>
</dbReference>
<dbReference type="NCBIfam" id="NF041832">
    <property type="entry name" value="near_NosP_CTERM"/>
    <property type="match status" value="1"/>
</dbReference>
<dbReference type="InterPro" id="IPR011006">
    <property type="entry name" value="CheY-like_superfamily"/>
</dbReference>
<evidence type="ECO:0000313" key="14">
    <source>
        <dbReference type="Proteomes" id="UP000595933"/>
    </source>
</evidence>
<dbReference type="FunFam" id="1.10.287.130:FF:000081">
    <property type="entry name" value="Hybrid sensor histidine kinase/response regulator"/>
    <property type="match status" value="1"/>
</dbReference>
<dbReference type="SUPFAM" id="SSF52172">
    <property type="entry name" value="CheY-like"/>
    <property type="match status" value="1"/>
</dbReference>
<dbReference type="SUPFAM" id="SSF55874">
    <property type="entry name" value="ATPase domain of HSP90 chaperone/DNA topoisomerase II/histidine kinase"/>
    <property type="match status" value="1"/>
</dbReference>
<dbReference type="GO" id="GO:0000155">
    <property type="term" value="F:phosphorelay sensor kinase activity"/>
    <property type="evidence" value="ECO:0007669"/>
    <property type="project" value="InterPro"/>
</dbReference>
<organism evidence="13 14">
    <name type="scientific">Stutzerimonas balearica</name>
    <dbReference type="NCBI Taxonomy" id="74829"/>
    <lineage>
        <taxon>Bacteria</taxon>
        <taxon>Pseudomonadati</taxon>
        <taxon>Pseudomonadota</taxon>
        <taxon>Gammaproteobacteria</taxon>
        <taxon>Pseudomonadales</taxon>
        <taxon>Pseudomonadaceae</taxon>
        <taxon>Stutzerimonas</taxon>
    </lineage>
</organism>
<dbReference type="Gene3D" id="3.30.450.20">
    <property type="entry name" value="PAS domain"/>
    <property type="match status" value="3"/>
</dbReference>
<dbReference type="InterPro" id="IPR004358">
    <property type="entry name" value="Sig_transdc_His_kin-like_C"/>
</dbReference>
<feature type="compositionally biased region" description="Low complexity" evidence="8">
    <location>
        <begin position="1"/>
        <end position="23"/>
    </location>
</feature>
<feature type="domain" description="Histidine kinase" evidence="9">
    <location>
        <begin position="531"/>
        <end position="744"/>
    </location>
</feature>
<feature type="domain" description="PAC" evidence="12">
    <location>
        <begin position="420"/>
        <end position="474"/>
    </location>
</feature>
<dbReference type="InterPro" id="IPR013656">
    <property type="entry name" value="PAS_4"/>
</dbReference>
<feature type="region of interest" description="Disordered" evidence="8">
    <location>
        <begin position="1"/>
        <end position="32"/>
    </location>
</feature>
<dbReference type="Gene3D" id="3.40.50.2300">
    <property type="match status" value="1"/>
</dbReference>
<dbReference type="PROSITE" id="PS50112">
    <property type="entry name" value="PAS"/>
    <property type="match status" value="1"/>
</dbReference>
<evidence type="ECO:0000256" key="1">
    <source>
        <dbReference type="ARBA" id="ARBA00000085"/>
    </source>
</evidence>
<evidence type="ECO:0000259" key="12">
    <source>
        <dbReference type="PROSITE" id="PS50113"/>
    </source>
</evidence>
<dbReference type="Pfam" id="PF08448">
    <property type="entry name" value="PAS_4"/>
    <property type="match status" value="1"/>
</dbReference>
<dbReference type="PROSITE" id="PS50109">
    <property type="entry name" value="HIS_KIN"/>
    <property type="match status" value="1"/>
</dbReference>
<dbReference type="FunFam" id="3.30.565.10:FF:000049">
    <property type="entry name" value="Two-component sensor histidine kinase"/>
    <property type="match status" value="1"/>
</dbReference>
<accession>A0A9X7V545</accession>
<evidence type="ECO:0000256" key="4">
    <source>
        <dbReference type="ARBA" id="ARBA00022679"/>
    </source>
</evidence>
<evidence type="ECO:0000313" key="13">
    <source>
        <dbReference type="EMBL" id="QQN51378.1"/>
    </source>
</evidence>
<keyword evidence="5" id="KW-0418">Kinase</keyword>
<keyword evidence="4" id="KW-0808">Transferase</keyword>
<dbReference type="PROSITE" id="PS50113">
    <property type="entry name" value="PAC"/>
    <property type="match status" value="1"/>
</dbReference>
<feature type="coiled-coil region" evidence="7">
    <location>
        <begin position="462"/>
        <end position="524"/>
    </location>
</feature>
<dbReference type="CDD" id="cd00130">
    <property type="entry name" value="PAS"/>
    <property type="match status" value="1"/>
</dbReference>
<dbReference type="SMART" id="SM00086">
    <property type="entry name" value="PAC"/>
    <property type="match status" value="1"/>
</dbReference>
<dbReference type="PROSITE" id="PS50110">
    <property type="entry name" value="RESPONSE_REGULATORY"/>
    <property type="match status" value="1"/>
</dbReference>
<evidence type="ECO:0000259" key="9">
    <source>
        <dbReference type="PROSITE" id="PS50109"/>
    </source>
</evidence>
<dbReference type="SMART" id="SM00387">
    <property type="entry name" value="HATPase_c"/>
    <property type="match status" value="1"/>
</dbReference>
<keyword evidence="3 6" id="KW-0597">Phosphoprotein</keyword>
<gene>
    <name evidence="13" type="ORF">I6H70_02620</name>
</gene>
<dbReference type="InterPro" id="IPR003661">
    <property type="entry name" value="HisK_dim/P_dom"/>
</dbReference>
<dbReference type="SUPFAM" id="SSF47384">
    <property type="entry name" value="Homodimeric domain of signal transducing histidine kinase"/>
    <property type="match status" value="1"/>
</dbReference>
<dbReference type="CDD" id="cd00082">
    <property type="entry name" value="HisKA"/>
    <property type="match status" value="1"/>
</dbReference>
<dbReference type="SMART" id="SM00448">
    <property type="entry name" value="REC"/>
    <property type="match status" value="1"/>
</dbReference>
<dbReference type="CDD" id="cd00156">
    <property type="entry name" value="REC"/>
    <property type="match status" value="1"/>
</dbReference>
<dbReference type="EMBL" id="CP067013">
    <property type="protein sequence ID" value="QQN51378.1"/>
    <property type="molecule type" value="Genomic_DNA"/>
</dbReference>
<dbReference type="InterPro" id="IPR036890">
    <property type="entry name" value="HATPase_C_sf"/>
</dbReference>
<reference evidence="13 14" key="1">
    <citation type="submission" date="2020-12" db="EMBL/GenBank/DDBJ databases">
        <title>FDA dAtabase for Regulatory Grade micrObial Sequences (FDA-ARGOS): Supporting development and validation of Infectious Disease Dx tests.</title>
        <authorList>
            <person name="Sproer C."/>
            <person name="Gronow S."/>
            <person name="Severitt S."/>
            <person name="Schroder I."/>
            <person name="Tallon L."/>
            <person name="Sadzewicz L."/>
            <person name="Zhao X."/>
            <person name="Boylan J."/>
            <person name="Ott S."/>
            <person name="Bowen H."/>
            <person name="Vavikolanu K."/>
            <person name="Mehta A."/>
            <person name="Aluvathingal J."/>
            <person name="Nadendla S."/>
            <person name="Lowell S."/>
            <person name="Myers T."/>
            <person name="Yan Y."/>
            <person name="Sichtig H."/>
        </authorList>
    </citation>
    <scope>NUCLEOTIDE SEQUENCE [LARGE SCALE GENOMIC DNA]</scope>
    <source>
        <strain evidence="13 14">FDAARGOS_1013</strain>
    </source>
</reference>
<evidence type="ECO:0000256" key="2">
    <source>
        <dbReference type="ARBA" id="ARBA00012438"/>
    </source>
</evidence>
<dbReference type="InterPro" id="IPR035965">
    <property type="entry name" value="PAS-like_dom_sf"/>
</dbReference>
<name>A0A9X7V545_9GAMM</name>
<feature type="modified residue" description="4-aspartylphosphate" evidence="6">
    <location>
        <position position="818"/>
    </location>
</feature>
<dbReference type="NCBIfam" id="TIGR00229">
    <property type="entry name" value="sensory_box"/>
    <property type="match status" value="1"/>
</dbReference>
<dbReference type="SMART" id="SM00091">
    <property type="entry name" value="PAS"/>
    <property type="match status" value="3"/>
</dbReference>
<dbReference type="AlphaFoldDB" id="A0A9X7V545"/>
<dbReference type="PRINTS" id="PR00344">
    <property type="entry name" value="BCTRLSENSOR"/>
</dbReference>
<dbReference type="Gene3D" id="3.30.565.10">
    <property type="entry name" value="Histidine kinase-like ATPase, C-terminal domain"/>
    <property type="match status" value="1"/>
</dbReference>
<dbReference type="PANTHER" id="PTHR43047:SF9">
    <property type="entry name" value="HISTIDINE KINASE"/>
    <property type="match status" value="1"/>
</dbReference>
<dbReference type="Pfam" id="PF00072">
    <property type="entry name" value="Response_reg"/>
    <property type="match status" value="1"/>
</dbReference>
<keyword evidence="7" id="KW-0175">Coiled coil</keyword>
<dbReference type="InterPro" id="IPR005467">
    <property type="entry name" value="His_kinase_dom"/>
</dbReference>
<evidence type="ECO:0000256" key="6">
    <source>
        <dbReference type="PROSITE-ProRule" id="PRU00169"/>
    </source>
</evidence>
<proteinExistence type="predicted"/>
<dbReference type="Pfam" id="PF12860">
    <property type="entry name" value="PAS_7"/>
    <property type="match status" value="2"/>
</dbReference>
<dbReference type="GO" id="GO:0009927">
    <property type="term" value="F:histidine phosphotransfer kinase activity"/>
    <property type="evidence" value="ECO:0007669"/>
    <property type="project" value="TreeGrafter"/>
</dbReference>
<dbReference type="NCBIfam" id="NF041831">
    <property type="entry name" value="NO_HK_NahK"/>
    <property type="match status" value="1"/>
</dbReference>
<dbReference type="EC" id="2.7.13.3" evidence="2"/>
<dbReference type="InterPro" id="IPR001610">
    <property type="entry name" value="PAC"/>
</dbReference>
<dbReference type="InterPro" id="IPR000014">
    <property type="entry name" value="PAS"/>
</dbReference>
<evidence type="ECO:0000256" key="5">
    <source>
        <dbReference type="ARBA" id="ARBA00022777"/>
    </source>
</evidence>
<feature type="domain" description="Response regulatory" evidence="10">
    <location>
        <begin position="767"/>
        <end position="884"/>
    </location>
</feature>
<feature type="domain" description="PAS" evidence="11">
    <location>
        <begin position="235"/>
        <end position="276"/>
    </location>
</feature>
<dbReference type="Gene3D" id="1.10.287.130">
    <property type="match status" value="1"/>
</dbReference>
<dbReference type="Pfam" id="PF00512">
    <property type="entry name" value="HisKA"/>
    <property type="match status" value="1"/>
</dbReference>
<evidence type="ECO:0000256" key="7">
    <source>
        <dbReference type="SAM" id="Coils"/>
    </source>
</evidence>